<organism evidence="1 2">
    <name type="scientific">Gigaspora rosea</name>
    <dbReference type="NCBI Taxonomy" id="44941"/>
    <lineage>
        <taxon>Eukaryota</taxon>
        <taxon>Fungi</taxon>
        <taxon>Fungi incertae sedis</taxon>
        <taxon>Mucoromycota</taxon>
        <taxon>Glomeromycotina</taxon>
        <taxon>Glomeromycetes</taxon>
        <taxon>Diversisporales</taxon>
        <taxon>Gigasporaceae</taxon>
        <taxon>Gigaspora</taxon>
    </lineage>
</organism>
<accession>A0A397VC99</accession>
<dbReference type="Proteomes" id="UP000266673">
    <property type="component" value="Unassembled WGS sequence"/>
</dbReference>
<gene>
    <name evidence="1" type="ORF">C2G38_2141333</name>
</gene>
<dbReference type="AlphaFoldDB" id="A0A397VC99"/>
<protein>
    <submittedName>
        <fullName evidence="1">Uncharacterized protein</fullName>
    </submittedName>
</protein>
<proteinExistence type="predicted"/>
<dbReference type="Gene3D" id="1.10.3290.10">
    <property type="entry name" value="Fido-like domain"/>
    <property type="match status" value="1"/>
</dbReference>
<sequence length="201" mass="23472">MENPEQREEIRQGVVSSEIVCSNQKKIKHLQQAIKLAVNDKKDGLFWKGYIDLHFERYLLECVSAEGNIILSSSYIQKLLKKPCFLKIFCEQIFINCIQSDKQRLSKKIQNLHGAIIDIFPPIFFPDLQIDRFIPDFAKQLHRKIGNGLIKDAGQYRTKFVKAAQEDHVYISPNLIKDRMDTLFSQCREKFGERFTVRGSY</sequence>
<evidence type="ECO:0000313" key="2">
    <source>
        <dbReference type="Proteomes" id="UP000266673"/>
    </source>
</evidence>
<reference evidence="1 2" key="1">
    <citation type="submission" date="2018-06" db="EMBL/GenBank/DDBJ databases">
        <title>Comparative genomics reveals the genomic features of Rhizophagus irregularis, R. cerebriforme, R. diaphanum and Gigaspora rosea, and their symbiotic lifestyle signature.</title>
        <authorList>
            <person name="Morin E."/>
            <person name="San Clemente H."/>
            <person name="Chen E.C.H."/>
            <person name="De La Providencia I."/>
            <person name="Hainaut M."/>
            <person name="Kuo A."/>
            <person name="Kohler A."/>
            <person name="Murat C."/>
            <person name="Tang N."/>
            <person name="Roy S."/>
            <person name="Loubradou J."/>
            <person name="Henrissat B."/>
            <person name="Grigoriev I.V."/>
            <person name="Corradi N."/>
            <person name="Roux C."/>
            <person name="Martin F.M."/>
        </authorList>
    </citation>
    <scope>NUCLEOTIDE SEQUENCE [LARGE SCALE GENOMIC DNA]</scope>
    <source>
        <strain evidence="1 2">DAOM 194757</strain>
    </source>
</reference>
<evidence type="ECO:0000313" key="1">
    <source>
        <dbReference type="EMBL" id="RIB20090.1"/>
    </source>
</evidence>
<name>A0A397VC99_9GLOM</name>
<dbReference type="InterPro" id="IPR036597">
    <property type="entry name" value="Fido-like_dom_sf"/>
</dbReference>
<dbReference type="SUPFAM" id="SSF140931">
    <property type="entry name" value="Fic-like"/>
    <property type="match status" value="1"/>
</dbReference>
<dbReference type="EMBL" id="QKWP01000437">
    <property type="protein sequence ID" value="RIB20090.1"/>
    <property type="molecule type" value="Genomic_DNA"/>
</dbReference>
<comment type="caution">
    <text evidence="1">The sequence shown here is derived from an EMBL/GenBank/DDBJ whole genome shotgun (WGS) entry which is preliminary data.</text>
</comment>
<keyword evidence="2" id="KW-1185">Reference proteome</keyword>